<gene>
    <name evidence="3" type="ORF">Plec18167_007100</name>
</gene>
<dbReference type="EMBL" id="JAVDPF010000027">
    <property type="protein sequence ID" value="KAL1871540.1"/>
    <property type="molecule type" value="Genomic_DNA"/>
</dbReference>
<proteinExistence type="predicted"/>
<evidence type="ECO:0000256" key="1">
    <source>
        <dbReference type="SAM" id="MobiDB-lite"/>
    </source>
</evidence>
<keyword evidence="2" id="KW-0472">Membrane</keyword>
<keyword evidence="2" id="KW-0812">Transmembrane</keyword>
<evidence type="ECO:0000313" key="4">
    <source>
        <dbReference type="Proteomes" id="UP001583193"/>
    </source>
</evidence>
<feature type="region of interest" description="Disordered" evidence="1">
    <location>
        <begin position="191"/>
        <end position="405"/>
    </location>
</feature>
<feature type="compositionally biased region" description="Basic and acidic residues" evidence="1">
    <location>
        <begin position="292"/>
        <end position="308"/>
    </location>
</feature>
<evidence type="ECO:0000313" key="3">
    <source>
        <dbReference type="EMBL" id="KAL1871540.1"/>
    </source>
</evidence>
<organism evidence="3 4">
    <name type="scientific">Paecilomyces lecythidis</name>
    <dbReference type="NCBI Taxonomy" id="3004212"/>
    <lineage>
        <taxon>Eukaryota</taxon>
        <taxon>Fungi</taxon>
        <taxon>Dikarya</taxon>
        <taxon>Ascomycota</taxon>
        <taxon>Pezizomycotina</taxon>
        <taxon>Eurotiomycetes</taxon>
        <taxon>Eurotiomycetidae</taxon>
        <taxon>Eurotiales</taxon>
        <taxon>Thermoascaceae</taxon>
        <taxon>Paecilomyces</taxon>
    </lineage>
</organism>
<feature type="transmembrane region" description="Helical" evidence="2">
    <location>
        <begin position="110"/>
        <end position="131"/>
    </location>
</feature>
<feature type="compositionally biased region" description="Polar residues" evidence="1">
    <location>
        <begin position="38"/>
        <end position="90"/>
    </location>
</feature>
<feature type="compositionally biased region" description="Polar residues" evidence="1">
    <location>
        <begin position="167"/>
        <end position="177"/>
    </location>
</feature>
<reference evidence="3 4" key="1">
    <citation type="journal article" date="2024" name="IMA Fungus">
        <title>IMA Genome - F19 : A genome assembly and annotation guide to empower mycologists, including annotated draft genome sequences of Ceratocystis pirilliformis, Diaporthe australafricana, Fusarium ophioides, Paecilomyces lecythidis, and Sporothrix stenoceras.</title>
        <authorList>
            <person name="Aylward J."/>
            <person name="Wilson A.M."/>
            <person name="Visagie C.M."/>
            <person name="Spraker J."/>
            <person name="Barnes I."/>
            <person name="Buitendag C."/>
            <person name="Ceriani C."/>
            <person name="Del Mar Angel L."/>
            <person name="du Plessis D."/>
            <person name="Fuchs T."/>
            <person name="Gasser K."/>
            <person name="Kramer D."/>
            <person name="Li W."/>
            <person name="Munsamy K."/>
            <person name="Piso A."/>
            <person name="Price J.L."/>
            <person name="Sonnekus B."/>
            <person name="Thomas C."/>
            <person name="van der Nest A."/>
            <person name="van Dijk A."/>
            <person name="van Heerden A."/>
            <person name="van Vuuren N."/>
            <person name="Yilmaz N."/>
            <person name="Duong T.A."/>
            <person name="van der Merwe N.A."/>
            <person name="Wingfield M.J."/>
            <person name="Wingfield B.D."/>
        </authorList>
    </citation>
    <scope>NUCLEOTIDE SEQUENCE [LARGE SCALE GENOMIC DNA]</scope>
    <source>
        <strain evidence="3 4">CMW 18167</strain>
    </source>
</reference>
<keyword evidence="4" id="KW-1185">Reference proteome</keyword>
<feature type="compositionally biased region" description="Low complexity" evidence="1">
    <location>
        <begin position="350"/>
        <end position="359"/>
    </location>
</feature>
<feature type="compositionally biased region" description="Polar residues" evidence="1">
    <location>
        <begin position="320"/>
        <end position="337"/>
    </location>
</feature>
<feature type="compositionally biased region" description="Low complexity" evidence="1">
    <location>
        <begin position="25"/>
        <end position="37"/>
    </location>
</feature>
<feature type="compositionally biased region" description="Polar residues" evidence="1">
    <location>
        <begin position="385"/>
        <end position="405"/>
    </location>
</feature>
<keyword evidence="2" id="KW-1133">Transmembrane helix</keyword>
<evidence type="ECO:0000256" key="2">
    <source>
        <dbReference type="SAM" id="Phobius"/>
    </source>
</evidence>
<comment type="caution">
    <text evidence="3">The sequence shown here is derived from an EMBL/GenBank/DDBJ whole genome shotgun (WGS) entry which is preliminary data.</text>
</comment>
<dbReference type="Proteomes" id="UP001583193">
    <property type="component" value="Unassembled WGS sequence"/>
</dbReference>
<protein>
    <submittedName>
        <fullName evidence="3">Uncharacterized protein</fullName>
    </submittedName>
</protein>
<name>A0ABR3X6J0_9EURO</name>
<feature type="region of interest" description="Disordered" evidence="1">
    <location>
        <begin position="158"/>
        <end position="177"/>
    </location>
</feature>
<feature type="compositionally biased region" description="Polar residues" evidence="1">
    <location>
        <begin position="97"/>
        <end position="106"/>
    </location>
</feature>
<sequence length="405" mass="43605">MSNSIVTFSGLRCTKVRRTAVPSQETATSTSAEATATNKATVSSSSRETQVSTASNPVPQPGASSATGAAETEVTSKVSLLPSSTDTSTAPDGISSKDPTSSNNTGQSTLRISLITSLSALVLLILAALVWKLSQRRRKRTTDATDYYATEKPQLDRRISTPYLSPGGSSFQEGKSGSNIHIRDSLAQLEPLPRAVANSPAERFRGRSDSNGLNSSSRAGTRNSADFRDPFSDAARIQDSAGKDDAVVMKDPFADPSPPSERENRLLQVGRSLSRSNSRLQRTASRSSTSRGRKDGSNKYESHNREDSTSSSIIVLPGRNSLSPSERTLSYQPTASGLGQWRPDPEKQSTRSSRISTRSDPFDLEEPSMTRYDIVRPVGADSRFDQTLNSATDSTIYSPRNNKGK</sequence>
<feature type="compositionally biased region" description="Polar residues" evidence="1">
    <location>
        <begin position="209"/>
        <end position="224"/>
    </location>
</feature>
<feature type="region of interest" description="Disordered" evidence="1">
    <location>
        <begin position="19"/>
        <end position="106"/>
    </location>
</feature>
<accession>A0ABR3X6J0</accession>
<feature type="compositionally biased region" description="Low complexity" evidence="1">
    <location>
        <begin position="271"/>
        <end position="290"/>
    </location>
</feature>